<gene>
    <name evidence="1" type="ORF">SAMN05421786_1212</name>
</gene>
<dbReference type="PROSITE" id="PS51257">
    <property type="entry name" value="PROKAR_LIPOPROTEIN"/>
    <property type="match status" value="1"/>
</dbReference>
<dbReference type="EMBL" id="FTOL01000021">
    <property type="protein sequence ID" value="SIT26171.1"/>
    <property type="molecule type" value="Genomic_DNA"/>
</dbReference>
<proteinExistence type="predicted"/>
<protein>
    <recommendedName>
        <fullName evidence="3">Lipoprotein</fullName>
    </recommendedName>
</protein>
<evidence type="ECO:0008006" key="3">
    <source>
        <dbReference type="Google" id="ProtNLM"/>
    </source>
</evidence>
<evidence type="ECO:0000313" key="1">
    <source>
        <dbReference type="EMBL" id="SIT26171.1"/>
    </source>
</evidence>
<name>A0A1N7QTH1_9FLAO</name>
<dbReference type="RefSeq" id="WP_076554309.1">
    <property type="nucleotide sequence ID" value="NZ_FTOL01000021.1"/>
</dbReference>
<evidence type="ECO:0000313" key="2">
    <source>
        <dbReference type="Proteomes" id="UP000186744"/>
    </source>
</evidence>
<dbReference type="OrthoDB" id="1264943at2"/>
<reference evidence="2" key="1">
    <citation type="submission" date="2017-01" db="EMBL/GenBank/DDBJ databases">
        <authorList>
            <person name="Varghese N."/>
            <person name="Submissions S."/>
        </authorList>
    </citation>
    <scope>NUCLEOTIDE SEQUENCE [LARGE SCALE GENOMIC DNA]</scope>
    <source>
        <strain evidence="2">DSM 18017</strain>
    </source>
</reference>
<dbReference type="AlphaFoldDB" id="A0A1N7QTH1"/>
<dbReference type="Proteomes" id="UP000186744">
    <property type="component" value="Unassembled WGS sequence"/>
</dbReference>
<organism evidence="1 2">
    <name type="scientific">Chryseobacterium ureilyticum</name>
    <dbReference type="NCBI Taxonomy" id="373668"/>
    <lineage>
        <taxon>Bacteria</taxon>
        <taxon>Pseudomonadati</taxon>
        <taxon>Bacteroidota</taxon>
        <taxon>Flavobacteriia</taxon>
        <taxon>Flavobacteriales</taxon>
        <taxon>Weeksellaceae</taxon>
        <taxon>Chryseobacterium group</taxon>
        <taxon>Chryseobacterium</taxon>
    </lineage>
</organism>
<keyword evidence="2" id="KW-1185">Reference proteome</keyword>
<sequence length="128" mass="14946">MKRILLFIYIILTTYSCSKTNLNGELNYIDLNDEIIVNVSCADLKRNYKTDKIKLTGNEEKDLIELFRSLKAANEKWSVDARLFGFIYDNNGRKVNFCMGNNIININGSNYFVDESLRNYILEKTRIK</sequence>
<accession>A0A1N7QTH1</accession>